<dbReference type="Pfam" id="PF02518">
    <property type="entry name" value="HATPase_c"/>
    <property type="match status" value="1"/>
</dbReference>
<dbReference type="InterPro" id="IPR036097">
    <property type="entry name" value="HisK_dim/P_sf"/>
</dbReference>
<dbReference type="Pfam" id="PF14417">
    <property type="entry name" value="MEDS"/>
    <property type="match status" value="1"/>
</dbReference>
<gene>
    <name evidence="10" type="ORF">J27TS8_41150</name>
</gene>
<comment type="catalytic activity">
    <reaction evidence="1">
        <text>ATP + protein L-histidine = ADP + protein N-phospho-L-histidine.</text>
        <dbReference type="EC" id="2.7.13.3"/>
    </reaction>
</comment>
<dbReference type="InterPro" id="IPR003661">
    <property type="entry name" value="HisK_dim/P_dom"/>
</dbReference>
<evidence type="ECO:0000259" key="9">
    <source>
        <dbReference type="PROSITE" id="PS50109"/>
    </source>
</evidence>
<dbReference type="Gene3D" id="3.30.565.10">
    <property type="entry name" value="Histidine kinase-like ATPase, C-terminal domain"/>
    <property type="match status" value="1"/>
</dbReference>
<dbReference type="InterPro" id="IPR004358">
    <property type="entry name" value="Sig_transdc_His_kin-like_C"/>
</dbReference>
<proteinExistence type="predicted"/>
<evidence type="ECO:0000256" key="2">
    <source>
        <dbReference type="ARBA" id="ARBA00012438"/>
    </source>
</evidence>
<dbReference type="CDD" id="cd00082">
    <property type="entry name" value="HisKA"/>
    <property type="match status" value="1"/>
</dbReference>
<dbReference type="InterPro" id="IPR005467">
    <property type="entry name" value="His_kinase_dom"/>
</dbReference>
<dbReference type="PANTHER" id="PTHR43065">
    <property type="entry name" value="SENSOR HISTIDINE KINASE"/>
    <property type="match status" value="1"/>
</dbReference>
<protein>
    <recommendedName>
        <fullName evidence="2">histidine kinase</fullName>
        <ecNumber evidence="2">2.7.13.3</ecNumber>
    </recommendedName>
</protein>
<evidence type="ECO:0000256" key="8">
    <source>
        <dbReference type="ARBA" id="ARBA00023012"/>
    </source>
</evidence>
<dbReference type="SUPFAM" id="SSF55874">
    <property type="entry name" value="ATPase domain of HSP90 chaperone/DNA topoisomerase II/histidine kinase"/>
    <property type="match status" value="1"/>
</dbReference>
<reference evidence="10" key="1">
    <citation type="submission" date="2021-03" db="EMBL/GenBank/DDBJ databases">
        <title>Antimicrobial resistance genes in bacteria isolated from Japanese honey, and their potential for conferring macrolide and lincosamide resistance in the American foulbrood pathogen Paenibacillus larvae.</title>
        <authorList>
            <person name="Okamoto M."/>
            <person name="Kumagai M."/>
            <person name="Kanamori H."/>
            <person name="Takamatsu D."/>
        </authorList>
    </citation>
    <scope>NUCLEOTIDE SEQUENCE</scope>
    <source>
        <strain evidence="10">J27TS8</strain>
    </source>
</reference>
<dbReference type="InterPro" id="IPR036890">
    <property type="entry name" value="HATPase_C_sf"/>
</dbReference>
<dbReference type="AlphaFoldDB" id="A0A919WM29"/>
<dbReference type="GO" id="GO:0000155">
    <property type="term" value="F:phosphorelay sensor kinase activity"/>
    <property type="evidence" value="ECO:0007669"/>
    <property type="project" value="InterPro"/>
</dbReference>
<evidence type="ECO:0000313" key="10">
    <source>
        <dbReference type="EMBL" id="GIN64122.1"/>
    </source>
</evidence>
<dbReference type="RefSeq" id="WP_212934400.1">
    <property type="nucleotide sequence ID" value="NZ_BORC01000010.1"/>
</dbReference>
<dbReference type="InterPro" id="IPR025847">
    <property type="entry name" value="MEDS_domain"/>
</dbReference>
<dbReference type="EMBL" id="BORC01000010">
    <property type="protein sequence ID" value="GIN64122.1"/>
    <property type="molecule type" value="Genomic_DNA"/>
</dbReference>
<keyword evidence="8" id="KW-0902">Two-component regulatory system</keyword>
<evidence type="ECO:0000313" key="11">
    <source>
        <dbReference type="Proteomes" id="UP000682111"/>
    </source>
</evidence>
<dbReference type="InterPro" id="IPR003594">
    <property type="entry name" value="HATPase_dom"/>
</dbReference>
<dbReference type="CDD" id="cd00075">
    <property type="entry name" value="HATPase"/>
    <property type="match status" value="1"/>
</dbReference>
<evidence type="ECO:0000256" key="4">
    <source>
        <dbReference type="ARBA" id="ARBA00022679"/>
    </source>
</evidence>
<evidence type="ECO:0000256" key="1">
    <source>
        <dbReference type="ARBA" id="ARBA00000085"/>
    </source>
</evidence>
<dbReference type="SMART" id="SM00388">
    <property type="entry name" value="HisKA"/>
    <property type="match status" value="1"/>
</dbReference>
<accession>A0A919WM29</accession>
<evidence type="ECO:0000256" key="5">
    <source>
        <dbReference type="ARBA" id="ARBA00022741"/>
    </source>
</evidence>
<dbReference type="PRINTS" id="PR00344">
    <property type="entry name" value="BCTRLSENSOR"/>
</dbReference>
<dbReference type="PANTHER" id="PTHR43065:SF10">
    <property type="entry name" value="PEROXIDE STRESS-ACTIVATED HISTIDINE KINASE MAK3"/>
    <property type="match status" value="1"/>
</dbReference>
<evidence type="ECO:0000256" key="6">
    <source>
        <dbReference type="ARBA" id="ARBA00022777"/>
    </source>
</evidence>
<keyword evidence="6" id="KW-0418">Kinase</keyword>
<keyword evidence="3" id="KW-0597">Phosphoprotein</keyword>
<organism evidence="10 11">
    <name type="scientific">Robertmurraya siralis</name>
    <dbReference type="NCBI Taxonomy" id="77777"/>
    <lineage>
        <taxon>Bacteria</taxon>
        <taxon>Bacillati</taxon>
        <taxon>Bacillota</taxon>
        <taxon>Bacilli</taxon>
        <taxon>Bacillales</taxon>
        <taxon>Bacillaceae</taxon>
        <taxon>Robertmurraya</taxon>
    </lineage>
</organism>
<keyword evidence="5" id="KW-0547">Nucleotide-binding</keyword>
<evidence type="ECO:0000256" key="3">
    <source>
        <dbReference type="ARBA" id="ARBA00022553"/>
    </source>
</evidence>
<name>A0A919WM29_9BACI</name>
<dbReference type="SMART" id="SM00387">
    <property type="entry name" value="HATPase_c"/>
    <property type="match status" value="1"/>
</dbReference>
<keyword evidence="4" id="KW-0808">Transferase</keyword>
<dbReference type="SUPFAM" id="SSF47384">
    <property type="entry name" value="Homodimeric domain of signal transducing histidine kinase"/>
    <property type="match status" value="1"/>
</dbReference>
<keyword evidence="7" id="KW-0067">ATP-binding</keyword>
<dbReference type="GO" id="GO:0005524">
    <property type="term" value="F:ATP binding"/>
    <property type="evidence" value="ECO:0007669"/>
    <property type="project" value="UniProtKB-KW"/>
</dbReference>
<dbReference type="Pfam" id="PF00512">
    <property type="entry name" value="HisKA"/>
    <property type="match status" value="1"/>
</dbReference>
<sequence>MADFYSISQLLKHPTLEKKGGHILYMFTEEDKYIGNAVHYIYEGIQKEAVIFFMENEETFRIIRNKLAETGIPDHQLNSIIYVNSYEFYLEGTSFNHNGAATKLMKLIKPLLDKGQHIRTWGQVPFPLEEPLKHLITYECSCDEFIKENRVISVCCYNGISTPAYVQNELLKTHTHFMTDGEQQVSPFYNKKNHQSLSLAEAERFHKIEEQIKLLQKKNTHLALENNSIKVKNEVMKENELKLRTIINELPIPIIIRNRTHILFYNEIAAEKLYIHNHHFTKETPFKNFFDEYQCKFTKSSRSEIQEHQFIHINGKKNFYLVKSITILFKSKPAILHAFVDITKEKENESLLIRAEKMNIAGELAASIAHELRNPLTSVKGFFRMLRDSGEGKELYYSIIEDELSRIEQISSELLTLAKPHSENRKSHNIVQIIEEVKLLLTSEANMKNIELLLECTNRELYVCCEDTKIKQVFINLIKNAIDAMENGGNIILYVMEIKESIQIQVIDQGCGIPKELLDKIGEPFYTTKEKGTGIGLMVCYQIIENYGGVIEMDSTEGIGTTFTITLPTAAKSLPV</sequence>
<dbReference type="PROSITE" id="PS50109">
    <property type="entry name" value="HIS_KIN"/>
    <property type="match status" value="1"/>
</dbReference>
<dbReference type="Gene3D" id="1.10.287.130">
    <property type="match status" value="1"/>
</dbReference>
<dbReference type="EC" id="2.7.13.3" evidence="2"/>
<feature type="domain" description="Histidine kinase" evidence="9">
    <location>
        <begin position="367"/>
        <end position="571"/>
    </location>
</feature>
<comment type="caution">
    <text evidence="10">The sequence shown here is derived from an EMBL/GenBank/DDBJ whole genome shotgun (WGS) entry which is preliminary data.</text>
</comment>
<dbReference type="Proteomes" id="UP000682111">
    <property type="component" value="Unassembled WGS sequence"/>
</dbReference>
<evidence type="ECO:0000256" key="7">
    <source>
        <dbReference type="ARBA" id="ARBA00022840"/>
    </source>
</evidence>
<keyword evidence="11" id="KW-1185">Reference proteome</keyword>